<evidence type="ECO:0000256" key="5">
    <source>
        <dbReference type="ARBA" id="ARBA00023015"/>
    </source>
</evidence>
<dbReference type="PROSITE" id="PS50044">
    <property type="entry name" value="SIGMA54_3"/>
    <property type="match status" value="1"/>
</dbReference>
<reference evidence="11" key="1">
    <citation type="submission" date="2022-02" db="EMBL/GenBank/DDBJ databases">
        <title>Paenibacillus sp. MBLB1832 Whole Genome Shotgun Sequencing.</title>
        <authorList>
            <person name="Hwang C.Y."/>
            <person name="Cho E.-S."/>
            <person name="Seo M.-J."/>
        </authorList>
    </citation>
    <scope>NUCLEOTIDE SEQUENCE</scope>
    <source>
        <strain evidence="11">MBLB1832</strain>
    </source>
</reference>
<evidence type="ECO:0000256" key="1">
    <source>
        <dbReference type="ARBA" id="ARBA00008798"/>
    </source>
</evidence>
<keyword evidence="8" id="KW-0804">Transcription</keyword>
<dbReference type="InterPro" id="IPR007046">
    <property type="entry name" value="RNA_pol_sigma_54_core-bd"/>
</dbReference>
<dbReference type="AlphaFoldDB" id="A0AA96LRX4"/>
<dbReference type="Gene3D" id="1.10.10.60">
    <property type="entry name" value="Homeodomain-like"/>
    <property type="match status" value="1"/>
</dbReference>
<keyword evidence="12" id="KW-1185">Reference proteome</keyword>
<evidence type="ECO:0000259" key="10">
    <source>
        <dbReference type="Pfam" id="PF04963"/>
    </source>
</evidence>
<keyword evidence="6" id="KW-0731">Sigma factor</keyword>
<dbReference type="Pfam" id="PF04963">
    <property type="entry name" value="Sigma54_CBD"/>
    <property type="match status" value="1"/>
</dbReference>
<dbReference type="GO" id="GO:0016779">
    <property type="term" value="F:nucleotidyltransferase activity"/>
    <property type="evidence" value="ECO:0007669"/>
    <property type="project" value="UniProtKB-KW"/>
</dbReference>
<dbReference type="PANTHER" id="PTHR32248">
    <property type="entry name" value="RNA POLYMERASE SIGMA-54 FACTOR"/>
    <property type="match status" value="1"/>
</dbReference>
<dbReference type="InterPro" id="IPR038709">
    <property type="entry name" value="RpoN_core-bd_sf"/>
</dbReference>
<dbReference type="InterPro" id="IPR000394">
    <property type="entry name" value="RNA_pol_sigma_54"/>
</dbReference>
<sequence>MSMSMQQKQSQQVKLAMTPELRQSIHILQLSGYELNQFLLEQSVENPILEVEESPYLYRHIRSTGSMDASQTDPLLLLRAHEQSLQDYVCSQLRVQKQLTTKVRKFAIFLAGNLDEKGYLSLKLEECCDILGETMEVALEALSALQALDPAGIGARDVRECLLIQIRKDSRACSGALACVEHYLPQLAQGKYKEVGVKLKRSEQQIAEIHSYIKTLNPWPGGLYPSSVQPAYIIPDAYIRRDPNGFSIQVNTKYTPRVSMNPDYTQWVNDRQADASMYLKDKFKSASWLIKSLEQRNVTLHRVLQVLIDEQSTFLHMGLEHLRPLNLKAVAEKLGLHESTISRAVQNKYIQTPQGLIEMKFLFSTGLQTPQGNMVSISMVKHKMKEIVSQELKTNPYSDQQISEFLVAQGVPISRRTVAKYREELSIPVASMRKQRV</sequence>
<keyword evidence="3" id="KW-0808">Transferase</keyword>
<proteinExistence type="inferred from homology"/>
<evidence type="ECO:0000256" key="3">
    <source>
        <dbReference type="ARBA" id="ARBA00022679"/>
    </source>
</evidence>
<dbReference type="GO" id="GO:0006352">
    <property type="term" value="P:DNA-templated transcription initiation"/>
    <property type="evidence" value="ECO:0007669"/>
    <property type="project" value="InterPro"/>
</dbReference>
<dbReference type="NCBIfam" id="TIGR02395">
    <property type="entry name" value="rpoN_sigma"/>
    <property type="match status" value="1"/>
</dbReference>
<keyword evidence="7" id="KW-0238">DNA-binding</keyword>
<organism evidence="11 12">
    <name type="scientific">Paenibacillus roseopurpureus</name>
    <dbReference type="NCBI Taxonomy" id="2918901"/>
    <lineage>
        <taxon>Bacteria</taxon>
        <taxon>Bacillati</taxon>
        <taxon>Bacillota</taxon>
        <taxon>Bacilli</taxon>
        <taxon>Bacillales</taxon>
        <taxon>Paenibacillaceae</taxon>
        <taxon>Paenibacillus</taxon>
    </lineage>
</organism>
<feature type="domain" description="RNA polymerase sigma factor 54 core-binding" evidence="10">
    <location>
        <begin position="80"/>
        <end position="264"/>
    </location>
</feature>
<evidence type="ECO:0000313" key="11">
    <source>
        <dbReference type="EMBL" id="WNR46124.1"/>
    </source>
</evidence>
<accession>A0AA96LRX4</accession>
<evidence type="ECO:0000256" key="6">
    <source>
        <dbReference type="ARBA" id="ARBA00023082"/>
    </source>
</evidence>
<comment type="similarity">
    <text evidence="1">Belongs to the sigma-54 factor family.</text>
</comment>
<dbReference type="Proteomes" id="UP001304650">
    <property type="component" value="Chromosome"/>
</dbReference>
<dbReference type="GO" id="GO:0000428">
    <property type="term" value="C:DNA-directed RNA polymerase complex"/>
    <property type="evidence" value="ECO:0007669"/>
    <property type="project" value="UniProtKB-KW"/>
</dbReference>
<feature type="domain" description="RNA polymerase sigma factor 54 DNA-binding" evidence="9">
    <location>
        <begin position="278"/>
        <end position="435"/>
    </location>
</feature>
<evidence type="ECO:0000256" key="7">
    <source>
        <dbReference type="ARBA" id="ARBA00023125"/>
    </source>
</evidence>
<keyword evidence="5" id="KW-0805">Transcription regulation</keyword>
<evidence type="ECO:0000256" key="8">
    <source>
        <dbReference type="ARBA" id="ARBA00023163"/>
    </source>
</evidence>
<dbReference type="RefSeq" id="WP_314803496.1">
    <property type="nucleotide sequence ID" value="NZ_CP130319.1"/>
</dbReference>
<evidence type="ECO:0000313" key="12">
    <source>
        <dbReference type="Proteomes" id="UP001304650"/>
    </source>
</evidence>
<protein>
    <submittedName>
        <fullName evidence="11">RNA polymerase factor sigma-54</fullName>
    </submittedName>
</protein>
<dbReference type="GO" id="GO:0001216">
    <property type="term" value="F:DNA-binding transcription activator activity"/>
    <property type="evidence" value="ECO:0007669"/>
    <property type="project" value="InterPro"/>
</dbReference>
<dbReference type="Pfam" id="PF04552">
    <property type="entry name" value="Sigma54_DBD"/>
    <property type="match status" value="1"/>
</dbReference>
<dbReference type="InterPro" id="IPR007634">
    <property type="entry name" value="RNA_pol_sigma_54_DNA-bd"/>
</dbReference>
<keyword evidence="2" id="KW-0240">DNA-directed RNA polymerase</keyword>
<dbReference type="PANTHER" id="PTHR32248:SF4">
    <property type="entry name" value="RNA POLYMERASE SIGMA-54 FACTOR"/>
    <property type="match status" value="1"/>
</dbReference>
<dbReference type="GO" id="GO:0016987">
    <property type="term" value="F:sigma factor activity"/>
    <property type="evidence" value="ECO:0007669"/>
    <property type="project" value="UniProtKB-KW"/>
</dbReference>
<keyword evidence="4" id="KW-0548">Nucleotidyltransferase</keyword>
<dbReference type="PRINTS" id="PR00045">
    <property type="entry name" value="SIGMA54FCT"/>
</dbReference>
<evidence type="ECO:0000256" key="2">
    <source>
        <dbReference type="ARBA" id="ARBA00022478"/>
    </source>
</evidence>
<dbReference type="Gene3D" id="1.10.10.1330">
    <property type="entry name" value="RNA polymerase sigma-54 factor, core-binding domain"/>
    <property type="match status" value="1"/>
</dbReference>
<dbReference type="PROSITE" id="PS00717">
    <property type="entry name" value="SIGMA54_1"/>
    <property type="match status" value="1"/>
</dbReference>
<dbReference type="PROSITE" id="PS00718">
    <property type="entry name" value="SIGMA54_2"/>
    <property type="match status" value="1"/>
</dbReference>
<dbReference type="EMBL" id="CP130319">
    <property type="protein sequence ID" value="WNR46124.1"/>
    <property type="molecule type" value="Genomic_DNA"/>
</dbReference>
<gene>
    <name evidence="11" type="primary">rpoN</name>
    <name evidence="11" type="ORF">MJB10_08530</name>
</gene>
<dbReference type="Pfam" id="PF00309">
    <property type="entry name" value="Sigma54_AID"/>
    <property type="match status" value="1"/>
</dbReference>
<evidence type="ECO:0000256" key="4">
    <source>
        <dbReference type="ARBA" id="ARBA00022695"/>
    </source>
</evidence>
<name>A0AA96LRX4_9BACL</name>
<dbReference type="PIRSF" id="PIRSF000774">
    <property type="entry name" value="RpoN"/>
    <property type="match status" value="1"/>
</dbReference>
<dbReference type="KEGG" id="proo:MJB10_08530"/>
<dbReference type="GO" id="GO:0003677">
    <property type="term" value="F:DNA binding"/>
    <property type="evidence" value="ECO:0007669"/>
    <property type="project" value="UniProtKB-KW"/>
</dbReference>
<evidence type="ECO:0000259" key="9">
    <source>
        <dbReference type="Pfam" id="PF04552"/>
    </source>
</evidence>